<dbReference type="AlphaFoldDB" id="A0A6N4X565"/>
<organism evidence="1 2">
    <name type="scientific">Chryseobacterium potabilaquae</name>
    <dbReference type="NCBI Taxonomy" id="2675057"/>
    <lineage>
        <taxon>Bacteria</taxon>
        <taxon>Pseudomonadati</taxon>
        <taxon>Bacteroidota</taxon>
        <taxon>Flavobacteriia</taxon>
        <taxon>Flavobacteriales</taxon>
        <taxon>Weeksellaceae</taxon>
        <taxon>Chryseobacterium group</taxon>
        <taxon>Chryseobacterium</taxon>
    </lineage>
</organism>
<keyword evidence="2" id="KW-1185">Reference proteome</keyword>
<sequence length="151" mass="17857">MEKFQKYCLGVLLVIIYNNVSTNHNVFHESNCYNLVKIYGQFLAEKHNGNETNLFKKKVTFQSAFSSKNSAEDTLIKFFLRKKQNINPYKIIHFNNLASDVILENFEKRDVEYSIFGRFYIKNKVSKIRNKDYLDLNKGTVKTDEVDNYFI</sequence>
<reference evidence="1 2" key="1">
    <citation type="submission" date="2020-01" db="EMBL/GenBank/DDBJ databases">
        <authorList>
            <person name="Rodrigo-Torres L."/>
            <person name="Arahal R. D."/>
            <person name="Lucena T."/>
        </authorList>
    </citation>
    <scope>NUCLEOTIDE SEQUENCE [LARGE SCALE GENOMIC DNA]</scope>
    <source>
        <strain evidence="1 2">CECT 9293</strain>
    </source>
</reference>
<evidence type="ECO:0000313" key="2">
    <source>
        <dbReference type="Proteomes" id="UP000445144"/>
    </source>
</evidence>
<dbReference type="Proteomes" id="UP000445144">
    <property type="component" value="Unassembled WGS sequence"/>
</dbReference>
<accession>A0A6N4X565</accession>
<gene>
    <name evidence="1" type="ORF">CHRY9293_01892</name>
</gene>
<name>A0A6N4X565_9FLAO</name>
<dbReference type="EMBL" id="CACVBR010000014">
    <property type="protein sequence ID" value="CAA7195724.1"/>
    <property type="molecule type" value="Genomic_DNA"/>
</dbReference>
<evidence type="ECO:0000313" key="1">
    <source>
        <dbReference type="EMBL" id="CAA7195724.1"/>
    </source>
</evidence>
<protein>
    <submittedName>
        <fullName evidence="1">Uncharacterized protein</fullName>
    </submittedName>
</protein>
<dbReference type="RefSeq" id="WP_162032717.1">
    <property type="nucleotide sequence ID" value="NZ_CACVBR010000014.1"/>
</dbReference>
<proteinExistence type="predicted"/>